<proteinExistence type="predicted"/>
<dbReference type="EMBL" id="SPHZ02000012">
    <property type="protein sequence ID" value="KAF0888957.1"/>
    <property type="molecule type" value="Genomic_DNA"/>
</dbReference>
<protein>
    <submittedName>
        <fullName evidence="1">Uncharacterized protein</fullName>
    </submittedName>
</protein>
<evidence type="ECO:0000313" key="2">
    <source>
        <dbReference type="Proteomes" id="UP000479710"/>
    </source>
</evidence>
<comment type="caution">
    <text evidence="1">The sequence shown here is derived from an EMBL/GenBank/DDBJ whole genome shotgun (WGS) entry which is preliminary data.</text>
</comment>
<accession>A0A6G1BMJ2</accession>
<dbReference type="Proteomes" id="UP000479710">
    <property type="component" value="Unassembled WGS sequence"/>
</dbReference>
<dbReference type="InterPro" id="IPR007658">
    <property type="entry name" value="DUF594"/>
</dbReference>
<reference evidence="1 2" key="1">
    <citation type="submission" date="2019-11" db="EMBL/GenBank/DDBJ databases">
        <title>Whole genome sequence of Oryza granulata.</title>
        <authorList>
            <person name="Li W."/>
        </authorList>
    </citation>
    <scope>NUCLEOTIDE SEQUENCE [LARGE SCALE GENOMIC DNA]</scope>
    <source>
        <strain evidence="2">cv. Menghai</strain>
        <tissue evidence="1">Leaf</tissue>
    </source>
</reference>
<sequence>MNKEEKQAAVDADHVLNLQLMQRGEAALYYPVMPRAREVAKVLIGINGEAHRWGLIADVWAEMLYYIAPRCGAAFHYEHLSTGGEFITHLVVLMHPTNP</sequence>
<keyword evidence="2" id="KW-1185">Reference proteome</keyword>
<evidence type="ECO:0000313" key="1">
    <source>
        <dbReference type="EMBL" id="KAF0888957.1"/>
    </source>
</evidence>
<dbReference type="AlphaFoldDB" id="A0A6G1BMJ2"/>
<dbReference type="Pfam" id="PF04578">
    <property type="entry name" value="DUF594"/>
    <property type="match status" value="1"/>
</dbReference>
<gene>
    <name evidence="1" type="ORF">E2562_020175</name>
</gene>
<name>A0A6G1BMJ2_9ORYZ</name>
<organism evidence="1 2">
    <name type="scientific">Oryza meyeriana var. granulata</name>
    <dbReference type="NCBI Taxonomy" id="110450"/>
    <lineage>
        <taxon>Eukaryota</taxon>
        <taxon>Viridiplantae</taxon>
        <taxon>Streptophyta</taxon>
        <taxon>Embryophyta</taxon>
        <taxon>Tracheophyta</taxon>
        <taxon>Spermatophyta</taxon>
        <taxon>Magnoliopsida</taxon>
        <taxon>Liliopsida</taxon>
        <taxon>Poales</taxon>
        <taxon>Poaceae</taxon>
        <taxon>BOP clade</taxon>
        <taxon>Oryzoideae</taxon>
        <taxon>Oryzeae</taxon>
        <taxon>Oryzinae</taxon>
        <taxon>Oryza</taxon>
        <taxon>Oryza meyeriana</taxon>
    </lineage>
</organism>
<dbReference type="OrthoDB" id="1689146at2759"/>
<dbReference type="PANTHER" id="PTHR31325">
    <property type="entry name" value="OS01G0798800 PROTEIN-RELATED"/>
    <property type="match status" value="1"/>
</dbReference>